<protein>
    <submittedName>
        <fullName evidence="4">LysM domain-containing protein</fullName>
    </submittedName>
</protein>
<organism evidence="4 5">
    <name type="scientific">Proteiniclasticum ruminis</name>
    <dbReference type="NCBI Taxonomy" id="398199"/>
    <lineage>
        <taxon>Bacteria</taxon>
        <taxon>Bacillati</taxon>
        <taxon>Bacillota</taxon>
        <taxon>Clostridia</taxon>
        <taxon>Eubacteriales</taxon>
        <taxon>Clostridiaceae</taxon>
        <taxon>Proteiniclasticum</taxon>
    </lineage>
</organism>
<dbReference type="Proteomes" id="UP000181899">
    <property type="component" value="Unassembled WGS sequence"/>
</dbReference>
<sequence>MARDKRIKNTTKQFTKREIFLIILLVFAALIYVYANFVLMPMLDEIAVLRTETDALNAEYASRVSVISQKNNLEAKLLENKEITDNFKAKYFSTTNQEHFIKVLELQLIEEELEVLSLTFNEPQTNAEFITEEGQASILASSIISFPFSGTYEKLMELIRRVEQYDQLIRINSLDITYDDMPEKAFSTSSQWFQSGYHEKPMYQGNITLEFFTIDQDYESPYYSTLPDYERAYEFNDSLFLFDDGGLGVPPFFVEKEDESTGSGSIVSGGSDNTNTNSGSGSSSNTGNTGNGSTTGSSNNGSNNSGTGSNTNSGNNPTEDTDPATYTVKPGDTLFSISMQFYQSSDPVEDIMKLNNITDPSTLQSGMVLKLPYYGK</sequence>
<evidence type="ECO:0000259" key="3">
    <source>
        <dbReference type="PROSITE" id="PS51782"/>
    </source>
</evidence>
<proteinExistence type="predicted"/>
<dbReference type="PROSITE" id="PS51782">
    <property type="entry name" value="LYSM"/>
    <property type="match status" value="1"/>
</dbReference>
<dbReference type="AlphaFoldDB" id="A0A1I4XMM3"/>
<evidence type="ECO:0000313" key="5">
    <source>
        <dbReference type="Proteomes" id="UP000181899"/>
    </source>
</evidence>
<dbReference type="CDD" id="cd00118">
    <property type="entry name" value="LysM"/>
    <property type="match status" value="1"/>
</dbReference>
<keyword evidence="2" id="KW-0472">Membrane</keyword>
<keyword evidence="2" id="KW-0812">Transmembrane</keyword>
<dbReference type="InterPro" id="IPR018392">
    <property type="entry name" value="LysM"/>
</dbReference>
<evidence type="ECO:0000256" key="2">
    <source>
        <dbReference type="SAM" id="Phobius"/>
    </source>
</evidence>
<dbReference type="Gene3D" id="3.10.350.10">
    <property type="entry name" value="LysM domain"/>
    <property type="match status" value="1"/>
</dbReference>
<dbReference type="InterPro" id="IPR036779">
    <property type="entry name" value="LysM_dom_sf"/>
</dbReference>
<feature type="transmembrane region" description="Helical" evidence="2">
    <location>
        <begin position="20"/>
        <end position="43"/>
    </location>
</feature>
<keyword evidence="2" id="KW-1133">Transmembrane helix</keyword>
<feature type="region of interest" description="Disordered" evidence="1">
    <location>
        <begin position="252"/>
        <end position="329"/>
    </location>
</feature>
<dbReference type="SMART" id="SM00257">
    <property type="entry name" value="LysM"/>
    <property type="match status" value="1"/>
</dbReference>
<gene>
    <name evidence="4" type="ORF">SAMN04488695_10179</name>
</gene>
<dbReference type="EMBL" id="FOVK01000001">
    <property type="protein sequence ID" value="SFN27128.1"/>
    <property type="molecule type" value="Genomic_DNA"/>
</dbReference>
<accession>A0A1I4XMM3</accession>
<evidence type="ECO:0000313" key="4">
    <source>
        <dbReference type="EMBL" id="SFN27128.1"/>
    </source>
</evidence>
<feature type="compositionally biased region" description="Low complexity" evidence="1">
    <location>
        <begin position="261"/>
        <end position="316"/>
    </location>
</feature>
<name>A0A1I4XMM3_9CLOT</name>
<dbReference type="RefSeq" id="WP_074908839.1">
    <property type="nucleotide sequence ID" value="NZ_FOVK01000001.1"/>
</dbReference>
<feature type="domain" description="LysM" evidence="3">
    <location>
        <begin position="324"/>
        <end position="371"/>
    </location>
</feature>
<dbReference type="Pfam" id="PF01476">
    <property type="entry name" value="LysM"/>
    <property type="match status" value="1"/>
</dbReference>
<dbReference type="InterPro" id="IPR014717">
    <property type="entry name" value="Transl_elong_EF1B/ribsomal_bS6"/>
</dbReference>
<evidence type="ECO:0000256" key="1">
    <source>
        <dbReference type="SAM" id="MobiDB-lite"/>
    </source>
</evidence>
<dbReference type="Gene3D" id="3.30.70.60">
    <property type="match status" value="1"/>
</dbReference>
<dbReference type="SUPFAM" id="SSF54106">
    <property type="entry name" value="LysM domain"/>
    <property type="match status" value="1"/>
</dbReference>
<dbReference type="OrthoDB" id="9800780at2"/>
<reference evidence="4 5" key="1">
    <citation type="submission" date="2016-10" db="EMBL/GenBank/DDBJ databases">
        <authorList>
            <person name="de Groot N.N."/>
        </authorList>
    </citation>
    <scope>NUCLEOTIDE SEQUENCE [LARGE SCALE GENOMIC DNA]</scope>
    <source>
        <strain evidence="4 5">ML2</strain>
    </source>
</reference>
<keyword evidence="5" id="KW-1185">Reference proteome</keyword>